<comment type="similarity">
    <text evidence="1">Belongs to the CapA family.</text>
</comment>
<dbReference type="Pfam" id="PF09587">
    <property type="entry name" value="PGA_cap"/>
    <property type="match status" value="1"/>
</dbReference>
<feature type="domain" description="Capsule synthesis protein CapA" evidence="2">
    <location>
        <begin position="11"/>
        <end position="143"/>
    </location>
</feature>
<proteinExistence type="inferred from homology"/>
<protein>
    <recommendedName>
        <fullName evidence="2">Capsule synthesis protein CapA domain-containing protein</fullName>
    </recommendedName>
</protein>
<dbReference type="AlphaFoldDB" id="A0A381WDG8"/>
<feature type="non-terminal residue" evidence="3">
    <location>
        <position position="143"/>
    </location>
</feature>
<dbReference type="InterPro" id="IPR019079">
    <property type="entry name" value="Capsule_synth_CapA"/>
</dbReference>
<gene>
    <name evidence="3" type="ORF">METZ01_LOCUS102861</name>
</gene>
<dbReference type="PANTHER" id="PTHR33393">
    <property type="entry name" value="POLYGLUTAMINE SYNTHESIS ACCESSORY PROTEIN RV0574C-RELATED"/>
    <property type="match status" value="1"/>
</dbReference>
<dbReference type="SUPFAM" id="SSF56300">
    <property type="entry name" value="Metallo-dependent phosphatases"/>
    <property type="match status" value="1"/>
</dbReference>
<dbReference type="EMBL" id="UINC01011318">
    <property type="protein sequence ID" value="SVA50007.1"/>
    <property type="molecule type" value="Genomic_DNA"/>
</dbReference>
<reference evidence="3" key="1">
    <citation type="submission" date="2018-05" db="EMBL/GenBank/DDBJ databases">
        <authorList>
            <person name="Lanie J.A."/>
            <person name="Ng W.-L."/>
            <person name="Kazmierczak K.M."/>
            <person name="Andrzejewski T.M."/>
            <person name="Davidsen T.M."/>
            <person name="Wayne K.J."/>
            <person name="Tettelin H."/>
            <person name="Glass J.I."/>
            <person name="Rusch D."/>
            <person name="Podicherti R."/>
            <person name="Tsui H.-C.T."/>
            <person name="Winkler M.E."/>
        </authorList>
    </citation>
    <scope>NUCLEOTIDE SEQUENCE</scope>
</reference>
<dbReference type="InterPro" id="IPR052169">
    <property type="entry name" value="CW_Biosynth-Accessory"/>
</dbReference>
<sequence>MIYNAEKRDISIAVGGDAMITRRMQSFTEPKFLELIEILRAADVSVVNLEMLFHDYESSWQWSGATYTRSDPRNLEELKWMGINAVTTANNHSFDFSEGGFLTTLEHCKEVDLPQAGGGRDIDEARAPAYVDSPMGRLAIMSA</sequence>
<organism evidence="3">
    <name type="scientific">marine metagenome</name>
    <dbReference type="NCBI Taxonomy" id="408172"/>
    <lineage>
        <taxon>unclassified sequences</taxon>
        <taxon>metagenomes</taxon>
        <taxon>ecological metagenomes</taxon>
    </lineage>
</organism>
<dbReference type="PANTHER" id="PTHR33393:SF13">
    <property type="entry name" value="PGA BIOSYNTHESIS PROTEIN CAPA"/>
    <property type="match status" value="1"/>
</dbReference>
<name>A0A381WDG8_9ZZZZ</name>
<evidence type="ECO:0000313" key="3">
    <source>
        <dbReference type="EMBL" id="SVA50007.1"/>
    </source>
</evidence>
<dbReference type="SMART" id="SM00854">
    <property type="entry name" value="PGA_cap"/>
    <property type="match status" value="1"/>
</dbReference>
<accession>A0A381WDG8</accession>
<dbReference type="InterPro" id="IPR029052">
    <property type="entry name" value="Metallo-depent_PP-like"/>
</dbReference>
<evidence type="ECO:0000256" key="1">
    <source>
        <dbReference type="ARBA" id="ARBA00005662"/>
    </source>
</evidence>
<evidence type="ECO:0000259" key="2">
    <source>
        <dbReference type="SMART" id="SM00854"/>
    </source>
</evidence>